<accession>A0A4Z2F6J8</accession>
<keyword evidence="2" id="KW-1185">Reference proteome</keyword>
<reference evidence="1 2" key="1">
    <citation type="submission" date="2019-03" db="EMBL/GenBank/DDBJ databases">
        <title>First draft genome of Liparis tanakae, snailfish: a comprehensive survey of snailfish specific genes.</title>
        <authorList>
            <person name="Kim W."/>
            <person name="Song I."/>
            <person name="Jeong J.-H."/>
            <person name="Kim D."/>
            <person name="Kim S."/>
            <person name="Ryu S."/>
            <person name="Song J.Y."/>
            <person name="Lee S.K."/>
        </authorList>
    </citation>
    <scope>NUCLEOTIDE SEQUENCE [LARGE SCALE GENOMIC DNA]</scope>
    <source>
        <tissue evidence="1">Muscle</tissue>
    </source>
</reference>
<name>A0A4Z2F6J8_9TELE</name>
<proteinExistence type="predicted"/>
<protein>
    <submittedName>
        <fullName evidence="1">Uncharacterized protein</fullName>
    </submittedName>
</protein>
<organism evidence="1 2">
    <name type="scientific">Liparis tanakae</name>
    <name type="common">Tanaka's snailfish</name>
    <dbReference type="NCBI Taxonomy" id="230148"/>
    <lineage>
        <taxon>Eukaryota</taxon>
        <taxon>Metazoa</taxon>
        <taxon>Chordata</taxon>
        <taxon>Craniata</taxon>
        <taxon>Vertebrata</taxon>
        <taxon>Euteleostomi</taxon>
        <taxon>Actinopterygii</taxon>
        <taxon>Neopterygii</taxon>
        <taxon>Teleostei</taxon>
        <taxon>Neoteleostei</taxon>
        <taxon>Acanthomorphata</taxon>
        <taxon>Eupercaria</taxon>
        <taxon>Perciformes</taxon>
        <taxon>Cottioidei</taxon>
        <taxon>Cottales</taxon>
        <taxon>Liparidae</taxon>
        <taxon>Liparis</taxon>
    </lineage>
</organism>
<gene>
    <name evidence="1" type="ORF">EYF80_053432</name>
</gene>
<dbReference type="Proteomes" id="UP000314294">
    <property type="component" value="Unassembled WGS sequence"/>
</dbReference>
<evidence type="ECO:0000313" key="1">
    <source>
        <dbReference type="EMBL" id="TNN36401.1"/>
    </source>
</evidence>
<comment type="caution">
    <text evidence="1">The sequence shown here is derived from an EMBL/GenBank/DDBJ whole genome shotgun (WGS) entry which is preliminary data.</text>
</comment>
<dbReference type="AlphaFoldDB" id="A0A4Z2F6J8"/>
<dbReference type="EMBL" id="SRLO01001623">
    <property type="protein sequence ID" value="TNN36401.1"/>
    <property type="molecule type" value="Genomic_DNA"/>
</dbReference>
<sequence>MVVVEAVDKLHVKRSAGRRGPVVSPARECLRSQTAAVTAERRALGPAVTDVPLASARDKKRGKEPRTAAGIELTASVGTLRGALRVRADGGGCCRVLGLQFLFHIYTFKELTEERQPGHPRAPAHCSAP</sequence>
<evidence type="ECO:0000313" key="2">
    <source>
        <dbReference type="Proteomes" id="UP000314294"/>
    </source>
</evidence>